<comment type="function">
    <text evidence="3">DNA-dependent ATPase and ATP-dependent 5'-3' DNA helicase. Has no activity on blunt DNA or DNA with 3'-overhangs, requires at least 10 bases of 5'-ssDNA for helicase activity.</text>
</comment>
<dbReference type="InterPro" id="IPR010994">
    <property type="entry name" value="RuvA_2-like"/>
</dbReference>
<keyword evidence="3" id="KW-0347">Helicase</keyword>
<comment type="catalytic activity">
    <reaction evidence="3">
        <text>ATP + H2O = ADP + phosphate + H(+)</text>
        <dbReference type="Rhea" id="RHEA:13065"/>
        <dbReference type="ChEBI" id="CHEBI:15377"/>
        <dbReference type="ChEBI" id="CHEBI:15378"/>
        <dbReference type="ChEBI" id="CHEBI:30616"/>
        <dbReference type="ChEBI" id="CHEBI:43474"/>
        <dbReference type="ChEBI" id="CHEBI:456216"/>
        <dbReference type="EC" id="5.6.2.3"/>
    </reaction>
</comment>
<dbReference type="Pfam" id="PF18335">
    <property type="entry name" value="SH3_13"/>
    <property type="match status" value="1"/>
</dbReference>
<evidence type="ECO:0000313" key="5">
    <source>
        <dbReference type="EMBL" id="ANU77509.1"/>
    </source>
</evidence>
<dbReference type="GO" id="GO:0006310">
    <property type="term" value="P:DNA recombination"/>
    <property type="evidence" value="ECO:0007669"/>
    <property type="project" value="InterPro"/>
</dbReference>
<dbReference type="RefSeq" id="WP_065543630.1">
    <property type="nucleotide sequence ID" value="NZ_CP015405.2"/>
</dbReference>
<keyword evidence="1 3" id="KW-0547">Nucleotide-binding</keyword>
<dbReference type="GO" id="GO:0009338">
    <property type="term" value="C:exodeoxyribonuclease V complex"/>
    <property type="evidence" value="ECO:0007669"/>
    <property type="project" value="TreeGrafter"/>
</dbReference>
<dbReference type="InterPro" id="IPR006345">
    <property type="entry name" value="RecD2"/>
</dbReference>
<dbReference type="SUPFAM" id="SSF47781">
    <property type="entry name" value="RuvA domain 2-like"/>
    <property type="match status" value="1"/>
</dbReference>
<protein>
    <recommendedName>
        <fullName evidence="3">ATP-dependent RecD2 DNA helicase</fullName>
        <ecNumber evidence="3">5.6.2.3</ecNumber>
    </recommendedName>
    <alternativeName>
        <fullName evidence="3">DNA 5'-3' helicase subunit RecD2</fullName>
    </alternativeName>
</protein>
<dbReference type="CDD" id="cd17933">
    <property type="entry name" value="DEXSc_RecD-like"/>
    <property type="match status" value="1"/>
</dbReference>
<dbReference type="GO" id="GO:0016887">
    <property type="term" value="F:ATP hydrolysis activity"/>
    <property type="evidence" value="ECO:0007669"/>
    <property type="project" value="RHEA"/>
</dbReference>
<organism evidence="5 6">
    <name type="scientific">Blautia pseudococcoides</name>
    <dbReference type="NCBI Taxonomy" id="1796616"/>
    <lineage>
        <taxon>Bacteria</taxon>
        <taxon>Bacillati</taxon>
        <taxon>Bacillota</taxon>
        <taxon>Clostridia</taxon>
        <taxon>Lachnospirales</taxon>
        <taxon>Lachnospiraceae</taxon>
        <taxon>Blautia</taxon>
    </lineage>
</organism>
<gene>
    <name evidence="3" type="primary">recD2</name>
    <name evidence="5" type="ORF">A4V09_18215</name>
</gene>
<comment type="similarity">
    <text evidence="3">Belongs to the RecD family. RecD2 subfamily.</text>
</comment>
<dbReference type="GO" id="GO:0005524">
    <property type="term" value="F:ATP binding"/>
    <property type="evidence" value="ECO:0007669"/>
    <property type="project" value="UniProtKB-UniRule"/>
</dbReference>
<dbReference type="InterPro" id="IPR027785">
    <property type="entry name" value="UvrD-like_helicase_C"/>
</dbReference>
<dbReference type="GO" id="GO:0043139">
    <property type="term" value="F:5'-3' DNA helicase activity"/>
    <property type="evidence" value="ECO:0007669"/>
    <property type="project" value="UniProtKB-UniRule"/>
</dbReference>
<dbReference type="Pfam" id="PF14520">
    <property type="entry name" value="HHH_5"/>
    <property type="match status" value="1"/>
</dbReference>
<feature type="domain" description="Helix-hairpin-helix DNA-binding motif class 1" evidence="4">
    <location>
        <begin position="191"/>
        <end position="210"/>
    </location>
</feature>
<dbReference type="SUPFAM" id="SSF52540">
    <property type="entry name" value="P-loop containing nucleoside triphosphate hydrolases"/>
    <property type="match status" value="1"/>
</dbReference>
<keyword evidence="6" id="KW-1185">Reference proteome</keyword>
<evidence type="ECO:0000313" key="6">
    <source>
        <dbReference type="Proteomes" id="UP000092574"/>
    </source>
</evidence>
<dbReference type="STRING" id="1796616.A4V09_18215"/>
<evidence type="ECO:0000259" key="4">
    <source>
        <dbReference type="SMART" id="SM00278"/>
    </source>
</evidence>
<dbReference type="Gene3D" id="3.40.50.300">
    <property type="entry name" value="P-loop containing nucleotide triphosphate hydrolases"/>
    <property type="match status" value="2"/>
</dbReference>
<sequence>MLCEFDRLIYPQSITAVDASSYMIALYHPCEKIKDSTGNTVTQVKAVGYCLPTSSNLRYDMLGHWSKNPKFGVQFEVESYNEVVIPTKEGIIAYLSSGQIKGIGPKIAEKIYAVFGQQSLEVLDKEPERLLAIPGISEIKLKKIYDSYLVNRGARDVVAFLSPHGITPNRAVRLYKEYGEKTMDIVKNHPYQLCDMAGIGFKTADHIAMSMGFDQLSTERVDEGLLYTLADAESKGHLCMEKHEFVKACLKILDTPALTAEMVANRAARLVFGGQLVSYQGNVYRAKTAHVEEQLASDIHQQMKYRKMHSYGDLDAAIDAEEQKLKMKFALEQREAVKMALTQGLSIITGGPGTGKTLIQRAILDIYQKNNPQNEICCCAPTGRAARRMEQATGVSASTVHKALGLMADEDGDYDEPEALTADLIVVDEISMLDVYLAEYLFDAVKFGAQMVLIGDADQLPSVGPGAVLSEMIASGCIPVVRLDKVFRQNAGSRIATNAKLIRHGNVGLEYGNDFQFINSPRLSDSAELIVDLYLQETEKYGVDNVALLTPYRQKTETGVNALNERLREKVNPPDTQKPEVVFGNRKFRCGDKVMQIKNHDDVNNGDVGYVRKIIRIGDDTTIHVDFGDGRMKEYDASELDMLDLGYASTIHKSQGSEYQSVIINLQCAHSIMLTRPLIYTAITRGKERVTIVGEKRALCISIKRIDTEKRGTCLAKRLQALEERSSYGYNIRSIS</sequence>
<dbReference type="GO" id="GO:0003677">
    <property type="term" value="F:DNA binding"/>
    <property type="evidence" value="ECO:0007669"/>
    <property type="project" value="UniProtKB-UniRule"/>
</dbReference>
<dbReference type="InterPro" id="IPR003583">
    <property type="entry name" value="Hlx-hairpin-Hlx_DNA-bd_motif"/>
</dbReference>
<reference evidence="5" key="1">
    <citation type="submission" date="2017-04" db="EMBL/GenBank/DDBJ databases">
        <title>Complete Genome Sequences of Twelve Strains of a Stable Defined Moderately Diverse Mouse Microbiota 2 (sDMDMm2).</title>
        <authorList>
            <person name="Uchimura Y."/>
            <person name="Wyss M."/>
            <person name="Brugiroux S."/>
            <person name="Limenitakis J.P."/>
            <person name="Stecher B."/>
            <person name="McCoy K.D."/>
            <person name="Macpherson A.J."/>
        </authorList>
    </citation>
    <scope>NUCLEOTIDE SEQUENCE</scope>
    <source>
        <strain evidence="5">YL58</strain>
    </source>
</reference>
<evidence type="ECO:0000256" key="1">
    <source>
        <dbReference type="ARBA" id="ARBA00022741"/>
    </source>
</evidence>
<feature type="domain" description="Helix-hairpin-helix DNA-binding motif class 1" evidence="4">
    <location>
        <begin position="99"/>
        <end position="114"/>
    </location>
</feature>
<keyword evidence="2 3" id="KW-0067">ATP-binding</keyword>
<dbReference type="GO" id="GO:0017116">
    <property type="term" value="F:single-stranded DNA helicase activity"/>
    <property type="evidence" value="ECO:0007669"/>
    <property type="project" value="TreeGrafter"/>
</dbReference>
<keyword evidence="3" id="KW-0378">Hydrolase</keyword>
<feature type="binding site" evidence="3">
    <location>
        <begin position="353"/>
        <end position="357"/>
    </location>
    <ligand>
        <name>ATP</name>
        <dbReference type="ChEBI" id="CHEBI:30616"/>
    </ligand>
</feature>
<dbReference type="CDD" id="cd18809">
    <property type="entry name" value="SF1_C_RecD"/>
    <property type="match status" value="1"/>
</dbReference>
<dbReference type="EC" id="5.6.2.3" evidence="3"/>
<dbReference type="InterPro" id="IPR050534">
    <property type="entry name" value="Coronavir_polyprotein_1ab"/>
</dbReference>
<proteinExistence type="inferred from homology"/>
<dbReference type="InterPro" id="IPR055446">
    <property type="entry name" value="RecD2_N_OB"/>
</dbReference>
<dbReference type="GO" id="GO:0006281">
    <property type="term" value="P:DNA repair"/>
    <property type="evidence" value="ECO:0007669"/>
    <property type="project" value="InterPro"/>
</dbReference>
<dbReference type="Pfam" id="PF13538">
    <property type="entry name" value="UvrD_C_2"/>
    <property type="match status" value="1"/>
</dbReference>
<evidence type="ECO:0000256" key="2">
    <source>
        <dbReference type="ARBA" id="ARBA00022840"/>
    </source>
</evidence>
<dbReference type="InterPro" id="IPR027417">
    <property type="entry name" value="P-loop_NTPase"/>
</dbReference>
<dbReference type="InterPro" id="IPR041451">
    <property type="entry name" value="RecD2_SH13"/>
</dbReference>
<accession>A0A1C7IGD8</accession>
<dbReference type="Gene3D" id="1.10.150.20">
    <property type="entry name" value="5' to 3' exonuclease, C-terminal subdomain"/>
    <property type="match status" value="1"/>
</dbReference>
<dbReference type="PANTHER" id="PTHR43788">
    <property type="entry name" value="DNA2/NAM7 HELICASE FAMILY MEMBER"/>
    <property type="match status" value="1"/>
</dbReference>
<dbReference type="SMART" id="SM00278">
    <property type="entry name" value="HhH1"/>
    <property type="match status" value="3"/>
</dbReference>
<dbReference type="Gene3D" id="2.30.30.940">
    <property type="match status" value="1"/>
</dbReference>
<dbReference type="Pfam" id="PF14490">
    <property type="entry name" value="HHH_RecD2"/>
    <property type="match status" value="1"/>
</dbReference>
<dbReference type="EMBL" id="CP015405">
    <property type="protein sequence ID" value="ANU77509.1"/>
    <property type="molecule type" value="Genomic_DNA"/>
</dbReference>
<dbReference type="PANTHER" id="PTHR43788:SF6">
    <property type="entry name" value="DNA HELICASE B"/>
    <property type="match status" value="1"/>
</dbReference>
<dbReference type="HAMAP" id="MF_01488">
    <property type="entry name" value="RecD2"/>
    <property type="match status" value="1"/>
</dbReference>
<dbReference type="Pfam" id="PF13245">
    <property type="entry name" value="AAA_19"/>
    <property type="match status" value="1"/>
</dbReference>
<keyword evidence="3" id="KW-0238">DNA-binding</keyword>
<dbReference type="AlphaFoldDB" id="A0A1C7IGD8"/>
<dbReference type="Pfam" id="PF23139">
    <property type="entry name" value="OB_YrrC"/>
    <property type="match status" value="1"/>
</dbReference>
<dbReference type="OrthoDB" id="9803432at2"/>
<dbReference type="NCBIfam" id="TIGR01448">
    <property type="entry name" value="recD_rel"/>
    <property type="match status" value="1"/>
</dbReference>
<name>A0A1C7IGD8_9FIRM</name>
<dbReference type="KEGG" id="byl:A4V09_18215"/>
<evidence type="ECO:0000256" key="3">
    <source>
        <dbReference type="HAMAP-Rule" id="MF_01488"/>
    </source>
</evidence>
<dbReference type="InterPro" id="IPR029493">
    <property type="entry name" value="RecD2-like_HHH"/>
</dbReference>
<dbReference type="Proteomes" id="UP000092574">
    <property type="component" value="Chromosome"/>
</dbReference>
<keyword evidence="3" id="KW-0413">Isomerase</keyword>
<feature type="domain" description="Helix-hairpin-helix DNA-binding motif class 1" evidence="4">
    <location>
        <begin position="128"/>
        <end position="147"/>
    </location>
</feature>
<dbReference type="Gene3D" id="1.10.10.2220">
    <property type="match status" value="1"/>
</dbReference>